<keyword evidence="2" id="KW-1185">Reference proteome</keyword>
<dbReference type="EMBL" id="JQCR01000003">
    <property type="protein sequence ID" value="KGE18457.1"/>
    <property type="molecule type" value="Genomic_DNA"/>
</dbReference>
<reference evidence="1 2" key="1">
    <citation type="submission" date="2014-08" db="EMBL/GenBank/DDBJ databases">
        <authorList>
            <person name="den Bakker H.C."/>
        </authorList>
    </citation>
    <scope>NUCLEOTIDE SEQUENCE [LARGE SCALE GENOMIC DNA]</scope>
    <source>
        <strain evidence="1 2">DSM 18334</strain>
    </source>
</reference>
<accession>A0A098MA92</accession>
<reference evidence="1 2" key="2">
    <citation type="submission" date="2014-10" db="EMBL/GenBank/DDBJ databases">
        <title>Comparative genomics of the Paenibacillus odorifer group.</title>
        <authorList>
            <person name="Tsai Y.-C."/>
            <person name="Martin N."/>
            <person name="Korlach J."/>
            <person name="Wiedmann M."/>
        </authorList>
    </citation>
    <scope>NUCLEOTIDE SEQUENCE [LARGE SCALE GENOMIC DNA]</scope>
    <source>
        <strain evidence="1 2">DSM 18334</strain>
    </source>
</reference>
<proteinExistence type="predicted"/>
<comment type="caution">
    <text evidence="1">The sequence shown here is derived from an EMBL/GenBank/DDBJ whole genome shotgun (WGS) entry which is preliminary data.</text>
</comment>
<organism evidence="1 2">
    <name type="scientific">Paenibacillus wynnii</name>
    <dbReference type="NCBI Taxonomy" id="268407"/>
    <lineage>
        <taxon>Bacteria</taxon>
        <taxon>Bacillati</taxon>
        <taxon>Bacillota</taxon>
        <taxon>Bacilli</taxon>
        <taxon>Bacillales</taxon>
        <taxon>Paenibacillaceae</taxon>
        <taxon>Paenibacillus</taxon>
    </lineage>
</organism>
<evidence type="ECO:0000313" key="1">
    <source>
        <dbReference type="EMBL" id="KGE18457.1"/>
    </source>
</evidence>
<evidence type="ECO:0000313" key="2">
    <source>
        <dbReference type="Proteomes" id="UP000029734"/>
    </source>
</evidence>
<name>A0A098MA92_9BACL</name>
<gene>
    <name evidence="1" type="ORF">PWYN_28630</name>
</gene>
<protein>
    <submittedName>
        <fullName evidence="1">Uncharacterized protein</fullName>
    </submittedName>
</protein>
<dbReference type="Proteomes" id="UP000029734">
    <property type="component" value="Unassembled WGS sequence"/>
</dbReference>
<sequence length="62" mass="6909">MKIKFSQLGITEPEEMAAYIAENVKTKGDKPNLKELTGLLKIMDIHIAERLAAQAQDDDLPL</sequence>
<dbReference type="RefSeq" id="WP_036658633.1">
    <property type="nucleotide sequence ID" value="NZ_JQCR01000003.1"/>
</dbReference>
<dbReference type="AlphaFoldDB" id="A0A098MA92"/>